<evidence type="ECO:0000313" key="3">
    <source>
        <dbReference type="Proteomes" id="UP000606490"/>
    </source>
</evidence>
<dbReference type="EMBL" id="JAEUXJ010000002">
    <property type="protein sequence ID" value="MBL6454752.1"/>
    <property type="molecule type" value="Genomic_DNA"/>
</dbReference>
<reference evidence="2 3" key="1">
    <citation type="submission" date="2021-01" db="EMBL/GenBank/DDBJ databases">
        <title>Belnapia mucosa sp. nov. and Belnapia arida sp. nov., isolated from the Tabernas Desert (Almeria, Spain).</title>
        <authorList>
            <person name="Molina-Menor E."/>
            <person name="Vidal-Verdu A."/>
            <person name="Calonge A."/>
            <person name="Satari L."/>
            <person name="Pereto Magraner J."/>
            <person name="Porcar Miralles M."/>
        </authorList>
    </citation>
    <scope>NUCLEOTIDE SEQUENCE [LARGE SCALE GENOMIC DNA]</scope>
    <source>
        <strain evidence="2 3">T6</strain>
    </source>
</reference>
<keyword evidence="1" id="KW-0812">Transmembrane</keyword>
<organism evidence="2 3">
    <name type="scientific">Belnapia mucosa</name>
    <dbReference type="NCBI Taxonomy" id="2804532"/>
    <lineage>
        <taxon>Bacteria</taxon>
        <taxon>Pseudomonadati</taxon>
        <taxon>Pseudomonadota</taxon>
        <taxon>Alphaproteobacteria</taxon>
        <taxon>Acetobacterales</taxon>
        <taxon>Roseomonadaceae</taxon>
        <taxon>Belnapia</taxon>
    </lineage>
</organism>
<dbReference type="InterPro" id="IPR019629">
    <property type="entry name" value="Uncharacterised_HI1736/YgjV"/>
</dbReference>
<feature type="transmembrane region" description="Helical" evidence="1">
    <location>
        <begin position="52"/>
        <end position="71"/>
    </location>
</feature>
<evidence type="ECO:0000256" key="1">
    <source>
        <dbReference type="SAM" id="Phobius"/>
    </source>
</evidence>
<name>A0ABS1UZL3_9PROT</name>
<feature type="transmembrane region" description="Helical" evidence="1">
    <location>
        <begin position="83"/>
        <end position="102"/>
    </location>
</feature>
<gene>
    <name evidence="2" type="ORF">JMJ55_05415</name>
</gene>
<protein>
    <submittedName>
        <fullName evidence="2">YgjV family protein</fullName>
    </submittedName>
</protein>
<accession>A0ABS1UZL3</accession>
<keyword evidence="1" id="KW-1133">Transmembrane helix</keyword>
<feature type="transmembrane region" description="Helical" evidence="1">
    <location>
        <begin position="6"/>
        <end position="23"/>
    </location>
</feature>
<dbReference type="RefSeq" id="WP_202824495.1">
    <property type="nucleotide sequence ID" value="NZ_JAEUXJ010000002.1"/>
</dbReference>
<evidence type="ECO:0000313" key="2">
    <source>
        <dbReference type="EMBL" id="MBL6454752.1"/>
    </source>
</evidence>
<dbReference type="Proteomes" id="UP000606490">
    <property type="component" value="Unassembled WGS sequence"/>
</dbReference>
<sequence>MIFLLAQGFGFAGSLACCLWSFASTRRTMLLVQMLGSVCFLLHWILLGRETAAAMTALLLGMAGLALLLNAPPGSPQLRIVRGIYLAALLPIAALAVLTWAGPQSFFAAIGTAMCCHGRWQTDRDRHRAILLASSVPWMVHSAIVGSIPGLCTDLFALGRAGWLAWQHWRAGRQAQPARFLLPGAVAKAG</sequence>
<dbReference type="Pfam" id="PF10688">
    <property type="entry name" value="Imp-YgjV"/>
    <property type="match status" value="1"/>
</dbReference>
<proteinExistence type="predicted"/>
<feature type="transmembrane region" description="Helical" evidence="1">
    <location>
        <begin position="30"/>
        <end position="46"/>
    </location>
</feature>
<comment type="caution">
    <text evidence="2">The sequence shown here is derived from an EMBL/GenBank/DDBJ whole genome shotgun (WGS) entry which is preliminary data.</text>
</comment>
<keyword evidence="1" id="KW-0472">Membrane</keyword>
<keyword evidence="3" id="KW-1185">Reference proteome</keyword>